<dbReference type="Gene3D" id="3.80.10.10">
    <property type="entry name" value="Ribonuclease Inhibitor"/>
    <property type="match status" value="2"/>
</dbReference>
<keyword evidence="2" id="KW-0963">Cytoplasm</keyword>
<dbReference type="InterPro" id="IPR001611">
    <property type="entry name" value="Leu-rich_rpt"/>
</dbReference>
<feature type="coiled-coil region" evidence="13">
    <location>
        <begin position="411"/>
        <end position="567"/>
    </location>
</feature>
<dbReference type="FunFam" id="3.80.10.10:FF:000148">
    <property type="entry name" value="Leucine rich repeat and coiled-coil centrosomal protein 1"/>
    <property type="match status" value="1"/>
</dbReference>
<accession>A0A9V1FTN9</accession>
<comment type="function">
    <text evidence="10">Required for the organization of the mitotic spindle. Maintains the structural integrity of centrosomes during mitosis.</text>
</comment>
<keyword evidence="9" id="KW-0131">Cell cycle</keyword>
<evidence type="ECO:0000313" key="16">
    <source>
        <dbReference type="RefSeq" id="XP_019308923.2"/>
    </source>
</evidence>
<evidence type="ECO:0000256" key="2">
    <source>
        <dbReference type="ARBA" id="ARBA00022490"/>
    </source>
</evidence>
<evidence type="ECO:0000313" key="15">
    <source>
        <dbReference type="Proteomes" id="UP001165780"/>
    </source>
</evidence>
<evidence type="ECO:0000256" key="11">
    <source>
        <dbReference type="ARBA" id="ARBA00061329"/>
    </source>
</evidence>
<dbReference type="Pfam" id="PF14580">
    <property type="entry name" value="LRR_9"/>
    <property type="match status" value="1"/>
</dbReference>
<keyword evidence="8" id="KW-0206">Cytoskeleton</keyword>
<dbReference type="GeneID" id="109269430"/>
<dbReference type="GO" id="GO:0051301">
    <property type="term" value="P:cell division"/>
    <property type="evidence" value="ECO:0007669"/>
    <property type="project" value="UniProtKB-KW"/>
</dbReference>
<feature type="coiled-coil region" evidence="13">
    <location>
        <begin position="709"/>
        <end position="873"/>
    </location>
</feature>
<feature type="region of interest" description="Disordered" evidence="14">
    <location>
        <begin position="233"/>
        <end position="268"/>
    </location>
</feature>
<organism evidence="15 16">
    <name type="scientific">Panthera pardus</name>
    <name type="common">Leopard</name>
    <name type="synonym">Felis pardus</name>
    <dbReference type="NCBI Taxonomy" id="9691"/>
    <lineage>
        <taxon>Eukaryota</taxon>
        <taxon>Metazoa</taxon>
        <taxon>Chordata</taxon>
        <taxon>Craniata</taxon>
        <taxon>Vertebrata</taxon>
        <taxon>Euteleostomi</taxon>
        <taxon>Mammalia</taxon>
        <taxon>Eutheria</taxon>
        <taxon>Laurasiatheria</taxon>
        <taxon>Carnivora</taxon>
        <taxon>Feliformia</taxon>
        <taxon>Felidae</taxon>
        <taxon>Pantherinae</taxon>
        <taxon>Panthera</taxon>
    </lineage>
</organism>
<keyword evidence="4" id="KW-0132">Cell division</keyword>
<dbReference type="SUPFAM" id="SSF52058">
    <property type="entry name" value="L domain-like"/>
    <property type="match status" value="1"/>
</dbReference>
<evidence type="ECO:0000256" key="9">
    <source>
        <dbReference type="ARBA" id="ARBA00023306"/>
    </source>
</evidence>
<evidence type="ECO:0000256" key="10">
    <source>
        <dbReference type="ARBA" id="ARBA00054059"/>
    </source>
</evidence>
<evidence type="ECO:0000256" key="13">
    <source>
        <dbReference type="SAM" id="Coils"/>
    </source>
</evidence>
<comment type="similarity">
    <text evidence="11">Belongs to the LRRCC1 family.</text>
</comment>
<feature type="coiled-coil region" evidence="13">
    <location>
        <begin position="348"/>
        <end position="385"/>
    </location>
</feature>
<dbReference type="SMART" id="SM00365">
    <property type="entry name" value="LRR_SD22"/>
    <property type="match status" value="2"/>
</dbReference>
<evidence type="ECO:0000256" key="5">
    <source>
        <dbReference type="ARBA" id="ARBA00022737"/>
    </source>
</evidence>
<comment type="subcellular location">
    <subcellularLocation>
        <location evidence="1">Cytoplasm</location>
        <location evidence="1">Cytoskeleton</location>
        <location evidence="1">Microtubule organizing center</location>
        <location evidence="1">Centrosome</location>
        <location evidence="1">Centriole</location>
    </subcellularLocation>
</comment>
<dbReference type="PANTHER" id="PTHR15454">
    <property type="entry name" value="NISCHARIN RELATED"/>
    <property type="match status" value="1"/>
</dbReference>
<keyword evidence="3" id="KW-0433">Leucine-rich repeat</keyword>
<dbReference type="RefSeq" id="XP_019308923.2">
    <property type="nucleotide sequence ID" value="XM_019453378.2"/>
</dbReference>
<dbReference type="FunFam" id="3.80.10.10:FF:000171">
    <property type="entry name" value="Leucine rich repeat and coiled-coil centrosomal protein 1"/>
    <property type="match status" value="1"/>
</dbReference>
<keyword evidence="5" id="KW-0677">Repeat</keyword>
<dbReference type="GO" id="GO:0005813">
    <property type="term" value="C:centrosome"/>
    <property type="evidence" value="ECO:0007669"/>
    <property type="project" value="TreeGrafter"/>
</dbReference>
<evidence type="ECO:0000256" key="4">
    <source>
        <dbReference type="ARBA" id="ARBA00022618"/>
    </source>
</evidence>
<evidence type="ECO:0000256" key="1">
    <source>
        <dbReference type="ARBA" id="ARBA00004114"/>
    </source>
</evidence>
<dbReference type="PROSITE" id="PS51450">
    <property type="entry name" value="LRR"/>
    <property type="match status" value="4"/>
</dbReference>
<dbReference type="InterPro" id="IPR032675">
    <property type="entry name" value="LRR_dom_sf"/>
</dbReference>
<sequence length="957" mass="111314">MEAPVEAEVENGDGDSSCGDLCFMDKGLRSISELSLDSTLHAINLHCNNISKIEAIDHVWNLQHLDLSSNQITQIEGLNTLTKLCTLNLSCNMITRIEGLETLINLTRLNLSYNHINDLSGLIPLHGIKHKLRYIDLHSNCIDSIHHLLQCMVGLHFLTNLILETNGEDNPVCRVPGYRAILLQTLPQLRILDCKNIFGEPVNLSKINSSRLQCLEGLLDNLFSSDSPLNISEDETSDSLISNVPEKDLRPKRDTDVTSESEYGNRKECNRRIPRRSKIPYYSKTIQTIKHHNKNNPFMSCNRKMKQPFFKDLCVRSSLANCNTLEESEEQKKELIKVDNSSSEDTTYRTLLQQLDQEREKRWKAEQAEKKLRNYIDELHKHAKEKKGFHALAMLTTDRLKEIICKERNSKAQLEVMVHKLQNEVKNLSIELIKARDQQEYHIRHLRTLEKALEKMERQKGQQQAAQIRLIQEMELKAAAADREINLLRTSLHQEKEQVQQLHEVLTLKEQEHRKELETREFLSDAEFQEALAKEVAKEERKHEQDIKEYQEKIDTLNQQYMDLENEFRIALTVEARRFKDVKDGFENVATELAKSKHALVWAQRKENESSSLIKDLTCMVKEQKTKLAEVSKLKQETAANLQNQINTLEILIEDDKQKSIQIELLKHEKVQLISELAAKESLIYGLRTERKVWGHELAQQGSSLALNRGKLEAQNESLCRENESLRKANERDNDALRIKCKIIEDQTETIGKLKVCVQEKEEQIKVLQEKIIEIQKCTQEQLDEKSLQLDDVIEKLERHNERKEKLKQQLKIKELELEEIRKAYSTLSQKWHDKGELLSHLEMQVKEVKEKFEDKEKKLKAERDKSIELQKDAVEKLNSMDDAFKKQVDAIVEAHQAEIIQLASEKQKYIDSANFKVHLVEEEMRELLQETCKNKKAMEEKIKQLAFALTEIQREM</sequence>
<evidence type="ECO:0000256" key="12">
    <source>
        <dbReference type="ARBA" id="ARBA00067351"/>
    </source>
</evidence>
<protein>
    <recommendedName>
        <fullName evidence="12">Leucine-rich repeat and coiled-coil domain-containing protein 1</fullName>
    </recommendedName>
</protein>
<dbReference type="Proteomes" id="UP001165780">
    <property type="component" value="Unplaced"/>
</dbReference>
<keyword evidence="7 13" id="KW-0175">Coiled coil</keyword>
<dbReference type="GO" id="GO:0005737">
    <property type="term" value="C:cytoplasm"/>
    <property type="evidence" value="ECO:0007669"/>
    <property type="project" value="TreeGrafter"/>
</dbReference>
<feature type="compositionally biased region" description="Basic and acidic residues" evidence="14">
    <location>
        <begin position="245"/>
        <end position="256"/>
    </location>
</feature>
<reference evidence="16" key="1">
    <citation type="submission" date="2025-08" db="UniProtKB">
        <authorList>
            <consortium name="RefSeq"/>
        </authorList>
    </citation>
    <scope>IDENTIFICATION</scope>
    <source>
        <tissue evidence="16">Whole blood</tissue>
    </source>
</reference>
<proteinExistence type="inferred from homology"/>
<evidence type="ECO:0000256" key="8">
    <source>
        <dbReference type="ARBA" id="ARBA00023212"/>
    </source>
</evidence>
<feature type="coiled-coil region" evidence="13">
    <location>
        <begin position="911"/>
        <end position="956"/>
    </location>
</feature>
<dbReference type="PANTHER" id="PTHR15454:SF34">
    <property type="entry name" value="LEUCINE-RICH REPEAT AND COILED-COIL DOMAIN-CONTAINING PROTEIN 1"/>
    <property type="match status" value="1"/>
</dbReference>
<dbReference type="CTD" id="85444"/>
<keyword evidence="6" id="KW-0498">Mitosis</keyword>
<evidence type="ECO:0000256" key="7">
    <source>
        <dbReference type="ARBA" id="ARBA00023054"/>
    </source>
</evidence>
<dbReference type="AlphaFoldDB" id="A0A9V1FTN9"/>
<evidence type="ECO:0000256" key="6">
    <source>
        <dbReference type="ARBA" id="ARBA00022776"/>
    </source>
</evidence>
<evidence type="ECO:0000256" key="14">
    <source>
        <dbReference type="SAM" id="MobiDB-lite"/>
    </source>
</evidence>
<evidence type="ECO:0000256" key="3">
    <source>
        <dbReference type="ARBA" id="ARBA00022614"/>
    </source>
</evidence>
<gene>
    <name evidence="16" type="primary">LRRCC1</name>
</gene>
<keyword evidence="15" id="KW-1185">Reference proteome</keyword>
<name>A0A9V1FTN9_PANPR</name>
<dbReference type="GO" id="GO:0005814">
    <property type="term" value="C:centriole"/>
    <property type="evidence" value="ECO:0007669"/>
    <property type="project" value="UniProtKB-SubCell"/>
</dbReference>